<protein>
    <submittedName>
        <fullName evidence="4">GNAT family N-acetyltransferase</fullName>
    </submittedName>
</protein>
<dbReference type="KEGG" id="nav:JQS30_06750"/>
<dbReference type="AlphaFoldDB" id="A0A895XSE0"/>
<feature type="domain" description="N-acetyltransferase" evidence="3">
    <location>
        <begin position="4"/>
        <end position="162"/>
    </location>
</feature>
<gene>
    <name evidence="4" type="ORF">JQS30_06750</name>
</gene>
<dbReference type="CDD" id="cd04301">
    <property type="entry name" value="NAT_SF"/>
    <property type="match status" value="1"/>
</dbReference>
<evidence type="ECO:0000259" key="3">
    <source>
        <dbReference type="PROSITE" id="PS51186"/>
    </source>
</evidence>
<evidence type="ECO:0000313" key="5">
    <source>
        <dbReference type="Proteomes" id="UP000662939"/>
    </source>
</evidence>
<organism evidence="4 5">
    <name type="scientific">Natronoglycomyces albus</name>
    <dbReference type="NCBI Taxonomy" id="2811108"/>
    <lineage>
        <taxon>Bacteria</taxon>
        <taxon>Bacillati</taxon>
        <taxon>Actinomycetota</taxon>
        <taxon>Actinomycetes</taxon>
        <taxon>Glycomycetales</taxon>
        <taxon>Glycomycetaceae</taxon>
        <taxon>Natronoglycomyces</taxon>
    </lineage>
</organism>
<dbReference type="RefSeq" id="WP_213172604.1">
    <property type="nucleotide sequence ID" value="NZ_CP070496.1"/>
</dbReference>
<dbReference type="Proteomes" id="UP000662939">
    <property type="component" value="Chromosome"/>
</dbReference>
<dbReference type="PANTHER" id="PTHR43877">
    <property type="entry name" value="AMINOALKYLPHOSPHONATE N-ACETYLTRANSFERASE-RELATED-RELATED"/>
    <property type="match status" value="1"/>
</dbReference>
<keyword evidence="5" id="KW-1185">Reference proteome</keyword>
<keyword evidence="1" id="KW-0808">Transferase</keyword>
<dbReference type="Pfam" id="PF00583">
    <property type="entry name" value="Acetyltransf_1"/>
    <property type="match status" value="1"/>
</dbReference>
<name>A0A895XSE0_9ACTN</name>
<evidence type="ECO:0000313" key="4">
    <source>
        <dbReference type="EMBL" id="QSB06592.1"/>
    </source>
</evidence>
<proteinExistence type="predicted"/>
<dbReference type="GO" id="GO:0016747">
    <property type="term" value="F:acyltransferase activity, transferring groups other than amino-acyl groups"/>
    <property type="evidence" value="ECO:0007669"/>
    <property type="project" value="InterPro"/>
</dbReference>
<evidence type="ECO:0000256" key="2">
    <source>
        <dbReference type="ARBA" id="ARBA00023315"/>
    </source>
</evidence>
<dbReference type="Gene3D" id="3.40.630.30">
    <property type="match status" value="1"/>
</dbReference>
<dbReference type="PROSITE" id="PS51186">
    <property type="entry name" value="GNAT"/>
    <property type="match status" value="1"/>
</dbReference>
<keyword evidence="2" id="KW-0012">Acyltransferase</keyword>
<reference evidence="4" key="1">
    <citation type="submission" date="2021-02" db="EMBL/GenBank/DDBJ databases">
        <title>Natronoglycomyces albus gen. nov., sp. nov, a haloalkaliphilic actinobacterium from a soda solonchak soil.</title>
        <authorList>
            <person name="Sorokin D.Y."/>
            <person name="Khijniak T.V."/>
            <person name="Zakharycheva A.P."/>
            <person name="Boueva O.V."/>
            <person name="Ariskina E.V."/>
            <person name="Hahnke R.L."/>
            <person name="Bunk B."/>
            <person name="Sproer C."/>
            <person name="Schumann P."/>
            <person name="Evtushenko L.I."/>
            <person name="Kublanov I.V."/>
        </authorList>
    </citation>
    <scope>NUCLEOTIDE SEQUENCE</scope>
    <source>
        <strain evidence="4">DSM 106290</strain>
    </source>
</reference>
<dbReference type="InterPro" id="IPR016181">
    <property type="entry name" value="Acyl_CoA_acyltransferase"/>
</dbReference>
<dbReference type="InterPro" id="IPR050832">
    <property type="entry name" value="Bact_Acetyltransf"/>
</dbReference>
<dbReference type="SUPFAM" id="SSF55729">
    <property type="entry name" value="Acyl-CoA N-acyltransferases (Nat)"/>
    <property type="match status" value="2"/>
</dbReference>
<dbReference type="EMBL" id="CP070496">
    <property type="protein sequence ID" value="QSB06592.1"/>
    <property type="molecule type" value="Genomic_DNA"/>
</dbReference>
<evidence type="ECO:0000256" key="1">
    <source>
        <dbReference type="ARBA" id="ARBA00022679"/>
    </source>
</evidence>
<sequence length="338" mass="38131">MTVIELRPPDAETLAGFIDLRRAVHHHDWPDRVEPNWEVERRRVLYPSPGEVELVEVLFEDGRVIAATTVGLTTEDNLHHANCDLLVHPDFRRRGHGTRLLLRLVEKVRAQGRTQMTLWAPEAIEGGAWRSPAARAFLEKHGFTLALPVMFQTASVESMDPQTEEDLYLSAVNASGDYELISWTGSTPEEFLAPLAELDSMSLTQTPLGELELEDEKVDANRRRANEAVMAKHGLDVCRTIAVHRQSRELVANTVFVVYPEPSVHAYQGITIVTPRHRGHKLGMAVKIANVRQLRQKFPHVSIMCTENARANVHMNAINQQFGYSPTECVNEYLLKVN</sequence>
<dbReference type="InterPro" id="IPR000182">
    <property type="entry name" value="GNAT_dom"/>
</dbReference>
<accession>A0A895XSE0</accession>